<dbReference type="AlphaFoldDB" id="X0RT03"/>
<protein>
    <submittedName>
        <fullName evidence="1">Uncharacterized protein</fullName>
    </submittedName>
</protein>
<accession>X0RT03</accession>
<organism evidence="1">
    <name type="scientific">marine sediment metagenome</name>
    <dbReference type="NCBI Taxonomy" id="412755"/>
    <lineage>
        <taxon>unclassified sequences</taxon>
        <taxon>metagenomes</taxon>
        <taxon>ecological metagenomes</taxon>
    </lineage>
</organism>
<dbReference type="EMBL" id="BARS01002727">
    <property type="protein sequence ID" value="GAF71908.1"/>
    <property type="molecule type" value="Genomic_DNA"/>
</dbReference>
<gene>
    <name evidence="1" type="ORF">S01H1_05234</name>
</gene>
<proteinExistence type="predicted"/>
<name>X0RT03_9ZZZZ</name>
<evidence type="ECO:0000313" key="1">
    <source>
        <dbReference type="EMBL" id="GAF71908.1"/>
    </source>
</evidence>
<comment type="caution">
    <text evidence="1">The sequence shown here is derived from an EMBL/GenBank/DDBJ whole genome shotgun (WGS) entry which is preliminary data.</text>
</comment>
<reference evidence="1" key="1">
    <citation type="journal article" date="2014" name="Front. Microbiol.">
        <title>High frequency of phylogenetically diverse reductive dehalogenase-homologous genes in deep subseafloor sedimentary metagenomes.</title>
        <authorList>
            <person name="Kawai M."/>
            <person name="Futagami T."/>
            <person name="Toyoda A."/>
            <person name="Takaki Y."/>
            <person name="Nishi S."/>
            <person name="Hori S."/>
            <person name="Arai W."/>
            <person name="Tsubouchi T."/>
            <person name="Morono Y."/>
            <person name="Uchiyama I."/>
            <person name="Ito T."/>
            <person name="Fujiyama A."/>
            <person name="Inagaki F."/>
            <person name="Takami H."/>
        </authorList>
    </citation>
    <scope>NUCLEOTIDE SEQUENCE</scope>
    <source>
        <strain evidence="1">Expedition CK06-06</strain>
    </source>
</reference>
<sequence>MADTYIPADRLTLDGTTGAIAVGTEFPVVGTLATQGITVGGVDGPIQRGTIVGLRCALILNAGSANDTVTIRFYRSNQTSETSVNLGEMMVEADFILPAFPDTLTVMLAAEYPFFEQPFITAESTAQASTTVTVTPLLKTMA</sequence>